<reference evidence="2 3" key="1">
    <citation type="journal article" date="2015" name="Genome Announc.">
        <title>Complete genome sequences for 35 biothreat assay-relevant bacillus species.</title>
        <authorList>
            <person name="Johnson S.L."/>
            <person name="Daligault H.E."/>
            <person name="Davenport K.W."/>
            <person name="Jaissle J."/>
            <person name="Frey K.G."/>
            <person name="Ladner J.T."/>
            <person name="Broomall S.M."/>
            <person name="Bishop-Lilly K.A."/>
            <person name="Bruce D.C."/>
            <person name="Gibbons H.S."/>
            <person name="Coyne S.R."/>
            <person name="Lo C.C."/>
            <person name="Meincke L."/>
            <person name="Munk A.C."/>
            <person name="Koroleva G.I."/>
            <person name="Rosenzweig C.N."/>
            <person name="Palacios G.F."/>
            <person name="Redden C.L."/>
            <person name="Minogue T.D."/>
            <person name="Chain P.S."/>
        </authorList>
    </citation>
    <scope>NUCLEOTIDE SEQUENCE [LARGE SCALE GENOMIC DNA]</scope>
    <source>
        <strain evidence="3">ATCC 14581 / DSM 32 / JCM 2506 / NBRC 15308 / NCIMB 9376 / NCTC 10342 / NRRL B-14308 / VKM B-512</strain>
    </source>
</reference>
<dbReference type="HOGENOM" id="CLU_3040486_0_0_9"/>
<organism evidence="2 3">
    <name type="scientific">Priestia megaterium (strain ATCC 14581 / DSM 32 / CCUG 1817 / JCM 2506 / NBRC 15308 / NCIMB 9376 / NCTC 10342 / NRRL B-14308 / VKM B-512 / Ford 19)</name>
    <name type="common">Bacillus megaterium</name>
    <dbReference type="NCBI Taxonomy" id="1348623"/>
    <lineage>
        <taxon>Bacteria</taxon>
        <taxon>Bacillati</taxon>
        <taxon>Bacillota</taxon>
        <taxon>Bacilli</taxon>
        <taxon>Bacillales</taxon>
        <taxon>Bacillaceae</taxon>
        <taxon>Priestia</taxon>
    </lineage>
</organism>
<sequence>MSQRERISLISVGVIGGTVMGVIYKDISNCLITGVIVASIITVMLNQKAKKTAR</sequence>
<proteinExistence type="predicted"/>
<accession>A0A0B6AWM7</accession>
<dbReference type="EMBL" id="CP009920">
    <property type="protein sequence ID" value="AJI25093.1"/>
    <property type="molecule type" value="Genomic_DNA"/>
</dbReference>
<gene>
    <name evidence="2" type="ORF">BG04_3894</name>
</gene>
<evidence type="ECO:0000313" key="3">
    <source>
        <dbReference type="Proteomes" id="UP000031829"/>
    </source>
</evidence>
<dbReference type="KEGG" id="bmeg:BG04_3894"/>
<dbReference type="Proteomes" id="UP000031829">
    <property type="component" value="Chromosome"/>
</dbReference>
<dbReference type="GeneID" id="93646158"/>
<feature type="transmembrane region" description="Helical" evidence="1">
    <location>
        <begin position="30"/>
        <end position="46"/>
    </location>
</feature>
<name>A0A0B6AWM7_PRIM2</name>
<keyword evidence="1" id="KW-0472">Membrane</keyword>
<evidence type="ECO:0000256" key="1">
    <source>
        <dbReference type="SAM" id="Phobius"/>
    </source>
</evidence>
<protein>
    <submittedName>
        <fullName evidence="2">Putative membrane protein</fullName>
    </submittedName>
</protein>
<dbReference type="AlphaFoldDB" id="A0A0B6AWM7"/>
<keyword evidence="1" id="KW-0812">Transmembrane</keyword>
<dbReference type="RefSeq" id="WP_168760527.1">
    <property type="nucleotide sequence ID" value="NZ_BCVB01000002.1"/>
</dbReference>
<evidence type="ECO:0000313" key="2">
    <source>
        <dbReference type="EMBL" id="AJI25093.1"/>
    </source>
</evidence>
<keyword evidence="1" id="KW-1133">Transmembrane helix</keyword>
<feature type="transmembrane region" description="Helical" evidence="1">
    <location>
        <begin position="7"/>
        <end position="24"/>
    </location>
</feature>